<protein>
    <recommendedName>
        <fullName evidence="3">DUF2007 domain-containing protein</fullName>
    </recommendedName>
</protein>
<accession>A0A1G9NUD8</accession>
<dbReference type="STRING" id="482461.SAMN05216244_1144"/>
<sequence>MEDTLIAVVLFLIIAISIAIKFRKAIWFKVVHSAFSLEEYSRIASRLEQNGIPFNVTSHQKNHVPIGTVQPIRTGETFTQYDFLVKKRYAAQARHVLQNVRS</sequence>
<reference evidence="2" key="1">
    <citation type="submission" date="2016-10" db="EMBL/GenBank/DDBJ databases">
        <authorList>
            <person name="Varghese N."/>
            <person name="Submissions S."/>
        </authorList>
    </citation>
    <scope>NUCLEOTIDE SEQUENCE [LARGE SCALE GENOMIC DNA]</scope>
    <source>
        <strain evidence="2">CGMCC 1.6199</strain>
    </source>
</reference>
<keyword evidence="2" id="KW-1185">Reference proteome</keyword>
<name>A0A1G9NUD8_9BACI</name>
<gene>
    <name evidence="1" type="ORF">SAMN05216244_1144</name>
</gene>
<dbReference type="Proteomes" id="UP000182347">
    <property type="component" value="Unassembled WGS sequence"/>
</dbReference>
<dbReference type="OrthoDB" id="9914911at2"/>
<dbReference type="AlphaFoldDB" id="A0A1G9NUD8"/>
<organism evidence="1 2">
    <name type="scientific">Sediminibacillus halophilus</name>
    <dbReference type="NCBI Taxonomy" id="482461"/>
    <lineage>
        <taxon>Bacteria</taxon>
        <taxon>Bacillati</taxon>
        <taxon>Bacillota</taxon>
        <taxon>Bacilli</taxon>
        <taxon>Bacillales</taxon>
        <taxon>Bacillaceae</taxon>
        <taxon>Sediminibacillus</taxon>
    </lineage>
</organism>
<proteinExistence type="predicted"/>
<dbReference type="EMBL" id="FNHF01000001">
    <property type="protein sequence ID" value="SDL89605.1"/>
    <property type="molecule type" value="Genomic_DNA"/>
</dbReference>
<dbReference type="RefSeq" id="WP_074597847.1">
    <property type="nucleotide sequence ID" value="NZ_FNHF01000001.1"/>
</dbReference>
<evidence type="ECO:0008006" key="3">
    <source>
        <dbReference type="Google" id="ProtNLM"/>
    </source>
</evidence>
<evidence type="ECO:0000313" key="1">
    <source>
        <dbReference type="EMBL" id="SDL89605.1"/>
    </source>
</evidence>
<evidence type="ECO:0000313" key="2">
    <source>
        <dbReference type="Proteomes" id="UP000182347"/>
    </source>
</evidence>